<dbReference type="Proteomes" id="UP000276133">
    <property type="component" value="Unassembled WGS sequence"/>
</dbReference>
<dbReference type="EMBL" id="REGN01002578">
    <property type="protein sequence ID" value="RNA27227.1"/>
    <property type="molecule type" value="Genomic_DNA"/>
</dbReference>
<protein>
    <submittedName>
        <fullName evidence="1">Uncharacterized protein</fullName>
    </submittedName>
</protein>
<evidence type="ECO:0000313" key="1">
    <source>
        <dbReference type="EMBL" id="RNA27227.1"/>
    </source>
</evidence>
<reference evidence="1 2" key="1">
    <citation type="journal article" date="2018" name="Sci. Rep.">
        <title>Genomic signatures of local adaptation to the degree of environmental predictability in rotifers.</title>
        <authorList>
            <person name="Franch-Gras L."/>
            <person name="Hahn C."/>
            <person name="Garcia-Roger E.M."/>
            <person name="Carmona M.J."/>
            <person name="Serra M."/>
            <person name="Gomez A."/>
        </authorList>
    </citation>
    <scope>NUCLEOTIDE SEQUENCE [LARGE SCALE GENOMIC DNA]</scope>
    <source>
        <strain evidence="1">HYR1</strain>
    </source>
</reference>
<gene>
    <name evidence="1" type="ORF">BpHYR1_021668</name>
</gene>
<comment type="caution">
    <text evidence="1">The sequence shown here is derived from an EMBL/GenBank/DDBJ whole genome shotgun (WGS) entry which is preliminary data.</text>
</comment>
<accession>A0A3M7RVA3</accession>
<name>A0A3M7RVA3_BRAPC</name>
<keyword evidence="2" id="KW-1185">Reference proteome</keyword>
<evidence type="ECO:0000313" key="2">
    <source>
        <dbReference type="Proteomes" id="UP000276133"/>
    </source>
</evidence>
<dbReference type="AlphaFoldDB" id="A0A3M7RVA3"/>
<organism evidence="1 2">
    <name type="scientific">Brachionus plicatilis</name>
    <name type="common">Marine rotifer</name>
    <name type="synonym">Brachionus muelleri</name>
    <dbReference type="NCBI Taxonomy" id="10195"/>
    <lineage>
        <taxon>Eukaryota</taxon>
        <taxon>Metazoa</taxon>
        <taxon>Spiralia</taxon>
        <taxon>Gnathifera</taxon>
        <taxon>Rotifera</taxon>
        <taxon>Eurotatoria</taxon>
        <taxon>Monogononta</taxon>
        <taxon>Pseudotrocha</taxon>
        <taxon>Ploima</taxon>
        <taxon>Brachionidae</taxon>
        <taxon>Brachionus</taxon>
    </lineage>
</organism>
<proteinExistence type="predicted"/>
<sequence>MGSIGASSLLGTSMLIVRPDLCDELSTMPVFMMAFLICDCSTLYSCSADSKLNALEASSLRRGFKNAGSVPK</sequence>